<reference evidence="1" key="2">
    <citation type="journal article" date="2024" name="Plant">
        <title>Genomic evolution and insights into agronomic trait innovations of Sesamum species.</title>
        <authorList>
            <person name="Miao H."/>
            <person name="Wang L."/>
            <person name="Qu L."/>
            <person name="Liu H."/>
            <person name="Sun Y."/>
            <person name="Le M."/>
            <person name="Wang Q."/>
            <person name="Wei S."/>
            <person name="Zheng Y."/>
            <person name="Lin W."/>
            <person name="Duan Y."/>
            <person name="Cao H."/>
            <person name="Xiong S."/>
            <person name="Wang X."/>
            <person name="Wei L."/>
            <person name="Li C."/>
            <person name="Ma Q."/>
            <person name="Ju M."/>
            <person name="Zhao R."/>
            <person name="Li G."/>
            <person name="Mu C."/>
            <person name="Tian Q."/>
            <person name="Mei H."/>
            <person name="Zhang T."/>
            <person name="Gao T."/>
            <person name="Zhang H."/>
        </authorList>
    </citation>
    <scope>NUCLEOTIDE SEQUENCE</scope>
    <source>
        <strain evidence="1">KEN1</strain>
    </source>
</reference>
<reference evidence="1" key="1">
    <citation type="submission" date="2020-06" db="EMBL/GenBank/DDBJ databases">
        <authorList>
            <person name="Li T."/>
            <person name="Hu X."/>
            <person name="Zhang T."/>
            <person name="Song X."/>
            <person name="Zhang H."/>
            <person name="Dai N."/>
            <person name="Sheng W."/>
            <person name="Hou X."/>
            <person name="Wei L."/>
        </authorList>
    </citation>
    <scope>NUCLEOTIDE SEQUENCE</scope>
    <source>
        <strain evidence="1">KEN1</strain>
        <tissue evidence="1">Leaf</tissue>
    </source>
</reference>
<proteinExistence type="predicted"/>
<evidence type="ECO:0000313" key="1">
    <source>
        <dbReference type="EMBL" id="KAL0406340.1"/>
    </source>
</evidence>
<sequence>MPVFCEQKVGWRGCGKDICFLQLASHEFQQALFVQRLSEKTAMKRSRVLSYVAKEIWNPLSGIIFSQKMMEGTHADDEEKSLLHTSLNC</sequence>
<gene>
    <name evidence="1" type="ORF">Slati_3947900</name>
</gene>
<dbReference type="EMBL" id="JACGWN010000014">
    <property type="protein sequence ID" value="KAL0406340.1"/>
    <property type="molecule type" value="Genomic_DNA"/>
</dbReference>
<name>A0AAW2TNA5_9LAMI</name>
<comment type="caution">
    <text evidence="1">The sequence shown here is derived from an EMBL/GenBank/DDBJ whole genome shotgun (WGS) entry which is preliminary data.</text>
</comment>
<protein>
    <submittedName>
        <fullName evidence="1">Phytochrome A</fullName>
    </submittedName>
</protein>
<dbReference type="AlphaFoldDB" id="A0AAW2TNA5"/>
<accession>A0AAW2TNA5</accession>
<organism evidence="1">
    <name type="scientific">Sesamum latifolium</name>
    <dbReference type="NCBI Taxonomy" id="2727402"/>
    <lineage>
        <taxon>Eukaryota</taxon>
        <taxon>Viridiplantae</taxon>
        <taxon>Streptophyta</taxon>
        <taxon>Embryophyta</taxon>
        <taxon>Tracheophyta</taxon>
        <taxon>Spermatophyta</taxon>
        <taxon>Magnoliopsida</taxon>
        <taxon>eudicotyledons</taxon>
        <taxon>Gunneridae</taxon>
        <taxon>Pentapetalae</taxon>
        <taxon>asterids</taxon>
        <taxon>lamiids</taxon>
        <taxon>Lamiales</taxon>
        <taxon>Pedaliaceae</taxon>
        <taxon>Sesamum</taxon>
    </lineage>
</organism>